<reference evidence="1 2" key="1">
    <citation type="journal article" date="2004" name="Genome Biol.">
        <title>Complete genome sequence of the industrial bacterium Bacillus licheniformis and comparisons with closely related Bacillus species.</title>
        <authorList>
            <person name="Rey M.W."/>
            <person name="Ramaiya P."/>
            <person name="Nelson B.A."/>
            <person name="Brody-Karpin S.D."/>
            <person name="Zaretsky E.J."/>
            <person name="Tang M."/>
            <person name="Lopez de Leon A."/>
            <person name="Xiang H."/>
            <person name="Gusti V."/>
            <person name="Clausen I.G."/>
            <person name="Olsen P.B."/>
            <person name="Rasmussen M.D."/>
            <person name="Andersen J.T."/>
            <person name="Jorgensen P.L."/>
            <person name="Larsen T.S."/>
            <person name="Sorokin A."/>
            <person name="Bolotin A."/>
            <person name="Lapidus A."/>
            <person name="Galleron N."/>
            <person name="Ehrlich S.D."/>
            <person name="Berka R.M."/>
        </authorList>
    </citation>
    <scope>NUCLEOTIDE SEQUENCE [LARGE SCALE GENOMIC DNA]</scope>
    <source>
        <strain evidence="2">ATCC 14580 / DSM 13 / JCM 2505 / CCUG 7422 / NBRC 12200 / NCIMB 9375 / NCTC 10341 / NRRL NRS-1264 / Gibson 46</strain>
    </source>
</reference>
<organism evidence="1 2">
    <name type="scientific">Bacillus licheniformis (strain ATCC 14580 / DSM 13 / JCM 2505 / CCUG 7422 / NBRC 12200 / NCIMB 9375 / NCTC 10341 / NRRL NRS-1264 / Gibson 46)</name>
    <dbReference type="NCBI Taxonomy" id="279010"/>
    <lineage>
        <taxon>Bacteria</taxon>
        <taxon>Bacillati</taxon>
        <taxon>Bacillota</taxon>
        <taxon>Bacilli</taxon>
        <taxon>Bacillales</taxon>
        <taxon>Bacillaceae</taxon>
        <taxon>Bacillus</taxon>
    </lineage>
</organism>
<keyword evidence="2" id="KW-1185">Reference proteome</keyword>
<evidence type="ECO:0000313" key="1">
    <source>
        <dbReference type="EMBL" id="AAU25481.1"/>
    </source>
</evidence>
<dbReference type="KEGG" id="bli:BL05362"/>
<proteinExistence type="predicted"/>
<dbReference type="AlphaFoldDB" id="Q62P30"/>
<gene>
    <name evidence="1" type="ordered locus">BL05362</name>
</gene>
<name>Q62P30_BACLD</name>
<accession>Q62P30</accession>
<evidence type="ECO:0000313" key="2">
    <source>
        <dbReference type="Proteomes" id="UP000000606"/>
    </source>
</evidence>
<dbReference type="HOGENOM" id="CLU_3363204_0_0_9"/>
<dbReference type="Proteomes" id="UP000000606">
    <property type="component" value="Chromosome"/>
</dbReference>
<protein>
    <submittedName>
        <fullName evidence="1">Uncharacterized protein</fullName>
    </submittedName>
</protein>
<dbReference type="EMBL" id="CP000002">
    <property type="protein sequence ID" value="AAU25481.1"/>
    <property type="molecule type" value="Genomic_DNA"/>
</dbReference>
<sequence length="35" mass="4223">MLFSFYHLQHFPACIFIISSNKKLGEKRIERPSFH</sequence>